<gene>
    <name evidence="2" type="ORF">CXG47_02075</name>
</gene>
<sequence length="96" mass="9970">MSRKGCAAAPGFQRRCTNCRGCFAALSRHKAAPTGSASAEGVSDSAGPSLHRCKDPTASLNIIDLNPRQTHAATGPHRFQPPKTGAFPAIKPCSVV</sequence>
<comment type="caution">
    <text evidence="2">The sequence shown here is derived from an EMBL/GenBank/DDBJ whole genome shotgun (WGS) entry which is preliminary data.</text>
</comment>
<keyword evidence="3" id="KW-1185">Reference proteome</keyword>
<organism evidence="2 3">
    <name type="scientific">Pseudomonas plecoglossicida</name>
    <dbReference type="NCBI Taxonomy" id="70775"/>
    <lineage>
        <taxon>Bacteria</taxon>
        <taxon>Pseudomonadati</taxon>
        <taxon>Pseudomonadota</taxon>
        <taxon>Gammaproteobacteria</taxon>
        <taxon>Pseudomonadales</taxon>
        <taxon>Pseudomonadaceae</taxon>
        <taxon>Pseudomonas</taxon>
    </lineage>
</organism>
<evidence type="ECO:0000313" key="2">
    <source>
        <dbReference type="EMBL" id="PLV16954.1"/>
    </source>
</evidence>
<protein>
    <submittedName>
        <fullName evidence="2">Uncharacterized protein</fullName>
    </submittedName>
</protein>
<dbReference type="EMBL" id="PJCJ01000001">
    <property type="protein sequence ID" value="PLV16954.1"/>
    <property type="molecule type" value="Genomic_DNA"/>
</dbReference>
<evidence type="ECO:0000256" key="1">
    <source>
        <dbReference type="SAM" id="MobiDB-lite"/>
    </source>
</evidence>
<evidence type="ECO:0000313" key="3">
    <source>
        <dbReference type="Proteomes" id="UP000234744"/>
    </source>
</evidence>
<feature type="region of interest" description="Disordered" evidence="1">
    <location>
        <begin position="71"/>
        <end position="96"/>
    </location>
</feature>
<feature type="region of interest" description="Disordered" evidence="1">
    <location>
        <begin position="31"/>
        <end position="51"/>
    </location>
</feature>
<dbReference type="Proteomes" id="UP000234744">
    <property type="component" value="Unassembled WGS sequence"/>
</dbReference>
<name>A0ABX4U735_PSEDL</name>
<accession>A0ABX4U735</accession>
<reference evidence="2 3" key="1">
    <citation type="submission" date="2017-12" db="EMBL/GenBank/DDBJ databases">
        <title>Detection of the carbapenemase gene blaVIM-5 in members of the Pseudomonas putida group isolated from polluted Nigerian wetlands.</title>
        <authorList>
            <person name="Adelowo O."/>
            <person name="Vollmers J."/>
            <person name="Maeusezahl I."/>
            <person name="Kaster A.-K."/>
            <person name="Mueller J.A."/>
        </authorList>
    </citation>
    <scope>NUCLEOTIDE SEQUENCE [LARGE SCALE GENOMIC DNA]</scope>
    <source>
        <strain evidence="2 3">MR69</strain>
    </source>
</reference>
<proteinExistence type="predicted"/>